<dbReference type="PANTHER" id="PTHR32024:SF2">
    <property type="entry name" value="TRK SYSTEM POTASSIUM UPTAKE PROTEIN TRKG-RELATED"/>
    <property type="match status" value="1"/>
</dbReference>
<protein>
    <submittedName>
        <fullName evidence="14">TrkH family potassium uptake protein</fullName>
    </submittedName>
</protein>
<evidence type="ECO:0000256" key="10">
    <source>
        <dbReference type="ARBA" id="ARBA00023065"/>
    </source>
</evidence>
<feature type="binding site" evidence="12">
    <location>
        <position position="460"/>
    </location>
    <ligand>
        <name>K(+)</name>
        <dbReference type="ChEBI" id="CHEBI:29103"/>
    </ligand>
</feature>
<evidence type="ECO:0000256" key="8">
    <source>
        <dbReference type="ARBA" id="ARBA00022958"/>
    </source>
</evidence>
<feature type="transmembrane region" description="Helical" evidence="13">
    <location>
        <begin position="359"/>
        <end position="381"/>
    </location>
</feature>
<dbReference type="Proteomes" id="UP001216390">
    <property type="component" value="Chromosome"/>
</dbReference>
<dbReference type="KEGG" id="ima:PO878_04930"/>
<feature type="binding site" evidence="12">
    <location>
        <position position="140"/>
    </location>
    <ligand>
        <name>K(+)</name>
        <dbReference type="ChEBI" id="CHEBI:29103"/>
    </ligand>
</feature>
<dbReference type="EMBL" id="CP116942">
    <property type="protein sequence ID" value="WCO68067.1"/>
    <property type="molecule type" value="Genomic_DNA"/>
</dbReference>
<comment type="similarity">
    <text evidence="2">Belongs to the TrkH potassium transport family.</text>
</comment>
<keyword evidence="12" id="KW-0479">Metal-binding</keyword>
<keyword evidence="6" id="KW-0633">Potassium transport</keyword>
<feature type="binding site" evidence="12">
    <location>
        <position position="141"/>
    </location>
    <ligand>
        <name>K(+)</name>
        <dbReference type="ChEBI" id="CHEBI:29103"/>
    </ligand>
</feature>
<dbReference type="PANTHER" id="PTHR32024">
    <property type="entry name" value="TRK SYSTEM POTASSIUM UPTAKE PROTEIN TRKG-RELATED"/>
    <property type="match status" value="1"/>
</dbReference>
<dbReference type="GO" id="GO:0005886">
    <property type="term" value="C:plasma membrane"/>
    <property type="evidence" value="ECO:0007669"/>
    <property type="project" value="UniProtKB-SubCell"/>
</dbReference>
<keyword evidence="4" id="KW-1003">Cell membrane</keyword>
<keyword evidence="3" id="KW-0813">Transport</keyword>
<name>A0AAE9Y7P8_9ACTN</name>
<feature type="binding site" evidence="12">
    <location>
        <position position="342"/>
    </location>
    <ligand>
        <name>K(+)</name>
        <dbReference type="ChEBI" id="CHEBI:29103"/>
    </ligand>
</feature>
<sequence length="521" mass="54427">MSGSQPRGVVSPRRPVLLVAKELRDRVELPKLGTSLPIHVAGLSVAVVGLGILISAVVESVVAGPDVAALWLLGLASTVVGLLAWQLTSIPKPVRVLDVFITVTVAWSTMAVAGALPYLVTGHFDSVIDALFESVSGFTTTGATVTADIPATSRGLLMWRSTTQWIGGMGVIVLVVAVLPTVGAGGMSLLQAEAPGPTGERLTPRVRETAKRLWGVYIGLTVIMAVAYVVAGMSVFDGVNHSFTTVSTGGFSPHQASLGHFDSTAVEWVAVVGMVLAGGNFTLYYRALRRNPQPLLRSTELRLYLAVVAGVGLWCFLVAGSGDGSSAGFRDAMFMATSTVTTTGYVTSEYGQWSQAAQAMLLMVLPIGAMAGSTAGGVKIIRVLSAASFTHREALKQLHPRLVRSVRLGRGGVLPEDVAGRVVAFMMLSLVIFGGGALLIAASGSGMITSFSASATALGNVGPGFGDLDHGGDFRVIHPFGRLVAMVQMVLGRLEIYPVILALSVVTLRAPNAARRLRERA</sequence>
<reference evidence="14" key="1">
    <citation type="submission" date="2023-01" db="EMBL/GenBank/DDBJ databases">
        <title>The diversity of Class Acidimicrobiia in South China Sea sediment environments and the proposal of Iamia marina sp. nov., a novel species of the genus Iamia.</title>
        <authorList>
            <person name="He Y."/>
            <person name="Tian X."/>
        </authorList>
    </citation>
    <scope>NUCLEOTIDE SEQUENCE</scope>
    <source>
        <strain evidence="14">DSM 19957</strain>
    </source>
</reference>
<evidence type="ECO:0000256" key="12">
    <source>
        <dbReference type="PIRSR" id="PIRSR006247-1"/>
    </source>
</evidence>
<dbReference type="InterPro" id="IPR003445">
    <property type="entry name" value="Cat_transpt"/>
</dbReference>
<feature type="transmembrane region" description="Helical" evidence="13">
    <location>
        <begin position="213"/>
        <end position="236"/>
    </location>
</feature>
<dbReference type="InterPro" id="IPR004772">
    <property type="entry name" value="TrkH"/>
</dbReference>
<evidence type="ECO:0000256" key="7">
    <source>
        <dbReference type="ARBA" id="ARBA00022692"/>
    </source>
</evidence>
<evidence type="ECO:0000256" key="11">
    <source>
        <dbReference type="ARBA" id="ARBA00023136"/>
    </source>
</evidence>
<keyword evidence="9 13" id="KW-1133">Transmembrane helix</keyword>
<keyword evidence="5" id="KW-0997">Cell inner membrane</keyword>
<comment type="subcellular location">
    <subcellularLocation>
        <location evidence="1">Cell inner membrane</location>
        <topology evidence="1">Multi-pass membrane protein</topology>
    </subcellularLocation>
</comment>
<keyword evidence="10" id="KW-0406">Ion transport</keyword>
<accession>A0AAE9Y7P8</accession>
<feature type="binding site" evidence="12">
    <location>
        <position position="461"/>
    </location>
    <ligand>
        <name>K(+)</name>
        <dbReference type="ChEBI" id="CHEBI:29103"/>
    </ligand>
</feature>
<evidence type="ECO:0000313" key="14">
    <source>
        <dbReference type="EMBL" id="WCO68067.1"/>
    </source>
</evidence>
<dbReference type="RefSeq" id="WP_272737584.1">
    <property type="nucleotide sequence ID" value="NZ_CP116942.1"/>
</dbReference>
<dbReference type="GO" id="GO:0046872">
    <property type="term" value="F:metal ion binding"/>
    <property type="evidence" value="ECO:0007669"/>
    <property type="project" value="UniProtKB-KW"/>
</dbReference>
<feature type="transmembrane region" description="Helical" evidence="13">
    <location>
        <begin position="165"/>
        <end position="192"/>
    </location>
</feature>
<dbReference type="PIRSF" id="PIRSF006247">
    <property type="entry name" value="TrkH"/>
    <property type="match status" value="1"/>
</dbReference>
<feature type="transmembrane region" description="Helical" evidence="13">
    <location>
        <begin position="265"/>
        <end position="283"/>
    </location>
</feature>
<feature type="transmembrane region" description="Helical" evidence="13">
    <location>
        <begin position="68"/>
        <end position="87"/>
    </location>
</feature>
<organism evidence="14 15">
    <name type="scientific">Iamia majanohamensis</name>
    <dbReference type="NCBI Taxonomy" id="467976"/>
    <lineage>
        <taxon>Bacteria</taxon>
        <taxon>Bacillati</taxon>
        <taxon>Actinomycetota</taxon>
        <taxon>Acidimicrobiia</taxon>
        <taxon>Acidimicrobiales</taxon>
        <taxon>Iamiaceae</taxon>
        <taxon>Iamia</taxon>
    </lineage>
</organism>
<feature type="transmembrane region" description="Helical" evidence="13">
    <location>
        <begin position="303"/>
        <end position="321"/>
    </location>
</feature>
<keyword evidence="15" id="KW-1185">Reference proteome</keyword>
<keyword evidence="11 13" id="KW-0472">Membrane</keyword>
<evidence type="ECO:0000256" key="2">
    <source>
        <dbReference type="ARBA" id="ARBA00009137"/>
    </source>
</evidence>
<evidence type="ECO:0000256" key="5">
    <source>
        <dbReference type="ARBA" id="ARBA00022519"/>
    </source>
</evidence>
<proteinExistence type="inferred from homology"/>
<feature type="transmembrane region" description="Helical" evidence="13">
    <location>
        <begin position="36"/>
        <end position="56"/>
    </location>
</feature>
<feature type="binding site" evidence="12">
    <location>
        <position position="249"/>
    </location>
    <ligand>
        <name>K(+)</name>
        <dbReference type="ChEBI" id="CHEBI:29103"/>
    </ligand>
</feature>
<dbReference type="Pfam" id="PF02386">
    <property type="entry name" value="TrkH"/>
    <property type="match status" value="2"/>
</dbReference>
<dbReference type="GO" id="GO:0015379">
    <property type="term" value="F:potassium:chloride symporter activity"/>
    <property type="evidence" value="ECO:0007669"/>
    <property type="project" value="InterPro"/>
</dbReference>
<evidence type="ECO:0000256" key="9">
    <source>
        <dbReference type="ARBA" id="ARBA00022989"/>
    </source>
</evidence>
<keyword evidence="7 13" id="KW-0812">Transmembrane</keyword>
<evidence type="ECO:0000313" key="15">
    <source>
        <dbReference type="Proteomes" id="UP001216390"/>
    </source>
</evidence>
<evidence type="ECO:0000256" key="4">
    <source>
        <dbReference type="ARBA" id="ARBA00022475"/>
    </source>
</evidence>
<gene>
    <name evidence="14" type="ORF">PO878_04930</name>
</gene>
<feature type="transmembrane region" description="Helical" evidence="13">
    <location>
        <begin position="422"/>
        <end position="442"/>
    </location>
</feature>
<evidence type="ECO:0000256" key="13">
    <source>
        <dbReference type="SAM" id="Phobius"/>
    </source>
</evidence>
<dbReference type="AlphaFoldDB" id="A0AAE9Y7P8"/>
<keyword evidence="8 12" id="KW-0630">Potassium</keyword>
<feature type="transmembrane region" description="Helical" evidence="13">
    <location>
        <begin position="99"/>
        <end position="120"/>
    </location>
</feature>
<feature type="binding site" evidence="12">
    <location>
        <position position="343"/>
    </location>
    <ligand>
        <name>K(+)</name>
        <dbReference type="ChEBI" id="CHEBI:29103"/>
    </ligand>
</feature>
<evidence type="ECO:0000256" key="3">
    <source>
        <dbReference type="ARBA" id="ARBA00022448"/>
    </source>
</evidence>
<evidence type="ECO:0000256" key="6">
    <source>
        <dbReference type="ARBA" id="ARBA00022538"/>
    </source>
</evidence>
<evidence type="ECO:0000256" key="1">
    <source>
        <dbReference type="ARBA" id="ARBA00004429"/>
    </source>
</evidence>